<keyword evidence="2" id="KW-1185">Reference proteome</keyword>
<comment type="caution">
    <text evidence="1">The sequence shown here is derived from an EMBL/GenBank/DDBJ whole genome shotgun (WGS) entry which is preliminary data.</text>
</comment>
<proteinExistence type="predicted"/>
<name>A0ABD1PFD8_9LAMI</name>
<protein>
    <submittedName>
        <fullName evidence="1">Uncharacterized protein</fullName>
    </submittedName>
</protein>
<gene>
    <name evidence="1" type="ORF">Adt_45518</name>
</gene>
<accession>A0ABD1PFD8</accession>
<reference evidence="2" key="1">
    <citation type="submission" date="2024-07" db="EMBL/GenBank/DDBJ databases">
        <title>Two chromosome-level genome assemblies of Korean endemic species Abeliophyllum distichum and Forsythia ovata (Oleaceae).</title>
        <authorList>
            <person name="Jang H."/>
        </authorList>
    </citation>
    <scope>NUCLEOTIDE SEQUENCE [LARGE SCALE GENOMIC DNA]</scope>
</reference>
<dbReference type="EMBL" id="JBFOLK010000014">
    <property type="protein sequence ID" value="KAL2462098.1"/>
    <property type="molecule type" value="Genomic_DNA"/>
</dbReference>
<sequence>MCEGRPTCIQKVYVDSIQVRRVEPVMMLDIEPLNGRIEPLNTTERIKVTDGKMLVIGGGIPAEEKEKMIACLRDNLDVFVWTPNDIPGISPYHITTSLGSPTGIKTHKTEKDEFCPREAGCNKTGGAETAPRHVLFEKYNTRNG</sequence>
<organism evidence="1 2">
    <name type="scientific">Abeliophyllum distichum</name>
    <dbReference type="NCBI Taxonomy" id="126358"/>
    <lineage>
        <taxon>Eukaryota</taxon>
        <taxon>Viridiplantae</taxon>
        <taxon>Streptophyta</taxon>
        <taxon>Embryophyta</taxon>
        <taxon>Tracheophyta</taxon>
        <taxon>Spermatophyta</taxon>
        <taxon>Magnoliopsida</taxon>
        <taxon>eudicotyledons</taxon>
        <taxon>Gunneridae</taxon>
        <taxon>Pentapetalae</taxon>
        <taxon>asterids</taxon>
        <taxon>lamiids</taxon>
        <taxon>Lamiales</taxon>
        <taxon>Oleaceae</taxon>
        <taxon>Forsythieae</taxon>
        <taxon>Abeliophyllum</taxon>
    </lineage>
</organism>
<dbReference type="Proteomes" id="UP001604336">
    <property type="component" value="Unassembled WGS sequence"/>
</dbReference>
<evidence type="ECO:0000313" key="1">
    <source>
        <dbReference type="EMBL" id="KAL2462098.1"/>
    </source>
</evidence>
<dbReference type="AlphaFoldDB" id="A0ABD1PFD8"/>
<evidence type="ECO:0000313" key="2">
    <source>
        <dbReference type="Proteomes" id="UP001604336"/>
    </source>
</evidence>